<evidence type="ECO:0000256" key="12">
    <source>
        <dbReference type="ARBA" id="ARBA00022967"/>
    </source>
</evidence>
<keyword evidence="8 19" id="KW-0554">One-carbon metabolism</keyword>
<comment type="pathway">
    <text evidence="3 19">One-carbon metabolism; methanogenesis from CO(2); methyl-coenzyme M from 5,10-methylene-5,6,7,8-tetrahydromethanopterin: step 2/2.</text>
</comment>
<dbReference type="GO" id="GO:0019386">
    <property type="term" value="P:methanogenesis, from carbon dioxide"/>
    <property type="evidence" value="ECO:0007669"/>
    <property type="project" value="UniProtKB-UniRule"/>
</dbReference>
<proteinExistence type="inferred from homology"/>
<feature type="transmembrane region" description="Helical" evidence="19">
    <location>
        <begin position="222"/>
        <end position="255"/>
    </location>
</feature>
<dbReference type="PIRSF" id="PIRSF006530">
    <property type="entry name" value="MtrC"/>
    <property type="match status" value="1"/>
</dbReference>
<keyword evidence="13 19" id="KW-1133">Transmembrane helix</keyword>
<evidence type="ECO:0000256" key="1">
    <source>
        <dbReference type="ARBA" id="ARBA00002533"/>
    </source>
</evidence>
<dbReference type="GO" id="GO:0006730">
    <property type="term" value="P:one-carbon metabolic process"/>
    <property type="evidence" value="ECO:0007669"/>
    <property type="project" value="UniProtKB-UniRule"/>
</dbReference>
<evidence type="ECO:0000256" key="15">
    <source>
        <dbReference type="ARBA" id="ARBA00023136"/>
    </source>
</evidence>
<evidence type="ECO:0000313" key="20">
    <source>
        <dbReference type="EMBL" id="MBR1369350.1"/>
    </source>
</evidence>
<gene>
    <name evidence="19" type="primary">mtrC</name>
    <name evidence="20" type="ORF">RJ53_07520</name>
</gene>
<dbReference type="HAMAP" id="MF_01096">
    <property type="entry name" value="MtrC"/>
    <property type="match status" value="1"/>
</dbReference>
<dbReference type="GO" id="GO:0032259">
    <property type="term" value="P:methylation"/>
    <property type="evidence" value="ECO:0007669"/>
    <property type="project" value="UniProtKB-KW"/>
</dbReference>
<evidence type="ECO:0000256" key="8">
    <source>
        <dbReference type="ARBA" id="ARBA00022563"/>
    </source>
</evidence>
<comment type="function">
    <text evidence="1 19">Part of a complex that catalyzes the formation of methyl-coenzyme M and tetrahydromethanopterin from coenzyme M and methyl-tetrahydromethanopterin. This is an energy-conserving, sodium-ion translocating step.</text>
</comment>
<keyword evidence="11 19" id="KW-0812">Transmembrane</keyword>
<evidence type="ECO:0000256" key="14">
    <source>
        <dbReference type="ARBA" id="ARBA00022994"/>
    </source>
</evidence>
<dbReference type="EMBL" id="JWHL01000011">
    <property type="protein sequence ID" value="MBR1369350.1"/>
    <property type="molecule type" value="Genomic_DNA"/>
</dbReference>
<dbReference type="GO" id="GO:0030269">
    <property type="term" value="F:tetrahydromethanopterin S-methyltransferase activity"/>
    <property type="evidence" value="ECO:0007669"/>
    <property type="project" value="UniProtKB-UniRule"/>
</dbReference>
<dbReference type="Pfam" id="PF04211">
    <property type="entry name" value="MtrC"/>
    <property type="match status" value="1"/>
</dbReference>
<evidence type="ECO:0000256" key="4">
    <source>
        <dbReference type="ARBA" id="ARBA00007607"/>
    </source>
</evidence>
<comment type="subcellular location">
    <subcellularLocation>
        <location evidence="2 19">Cell membrane</location>
        <topology evidence="2 19">Multi-pass membrane protein</topology>
    </subcellularLocation>
</comment>
<feature type="transmembrane region" description="Helical" evidence="19">
    <location>
        <begin position="129"/>
        <end position="149"/>
    </location>
</feature>
<dbReference type="OrthoDB" id="60591at2157"/>
<dbReference type="NCBIfam" id="TIGR01148">
    <property type="entry name" value="mtrC"/>
    <property type="match status" value="1"/>
</dbReference>
<dbReference type="Proteomes" id="UP000730161">
    <property type="component" value="Unassembled WGS sequence"/>
</dbReference>
<evidence type="ECO:0000256" key="16">
    <source>
        <dbReference type="ARBA" id="ARBA00029817"/>
    </source>
</evidence>
<keyword evidence="9 19" id="KW-0489">Methyltransferase</keyword>
<feature type="transmembrane region" description="Helical" evidence="19">
    <location>
        <begin position="65"/>
        <end position="91"/>
    </location>
</feature>
<dbReference type="EC" id="7.2.1.4" evidence="18 19"/>
<evidence type="ECO:0000256" key="10">
    <source>
        <dbReference type="ARBA" id="ARBA00022679"/>
    </source>
</evidence>
<evidence type="ECO:0000256" key="9">
    <source>
        <dbReference type="ARBA" id="ARBA00022603"/>
    </source>
</evidence>
<feature type="transmembrane region" description="Helical" evidence="19">
    <location>
        <begin position="155"/>
        <end position="172"/>
    </location>
</feature>
<comment type="caution">
    <text evidence="20">The sequence shown here is derived from an EMBL/GenBank/DDBJ whole genome shotgun (WGS) entry which is preliminary data.</text>
</comment>
<evidence type="ECO:0000256" key="17">
    <source>
        <dbReference type="ARBA" id="ARBA00044880"/>
    </source>
</evidence>
<evidence type="ECO:0000313" key="21">
    <source>
        <dbReference type="Proteomes" id="UP000730161"/>
    </source>
</evidence>
<evidence type="ECO:0000256" key="19">
    <source>
        <dbReference type="HAMAP-Rule" id="MF_01096"/>
    </source>
</evidence>
<dbReference type="GO" id="GO:0005886">
    <property type="term" value="C:plasma membrane"/>
    <property type="evidence" value="ECO:0007669"/>
    <property type="project" value="UniProtKB-SubCell"/>
</dbReference>
<keyword evidence="14 19" id="KW-0484">Methanogenesis</keyword>
<sequence>MTVKVEASHDAIPHNTLLAVGIVGSIICIYLTYLNTITGLELFSFFGGLGAVIALIWGTSTIKRLCSYGIGTGVPSAGMVAFGAGIIAMLLGTKFGIASPIAALIIAAVAGAAFGFLADNVLNMKIPVLMQSLAELSIIGALTILGFTAMATGDFTFSALSAGTISIFGFAMSSANASYLGGGIIAVAFMLGAIAIQHPFNAALGPSNTQDRTLMLAAECGFLSMIIMAVISFAFIAVGAALVGLLIAIIGWGYTYTQFIELSKRDAAAWLDAKPILETEA</sequence>
<evidence type="ECO:0000256" key="3">
    <source>
        <dbReference type="ARBA" id="ARBA00004839"/>
    </source>
</evidence>
<dbReference type="UniPathway" id="UPA00640">
    <property type="reaction ID" value="UER00698"/>
</dbReference>
<dbReference type="AlphaFoldDB" id="A0A8J7WAK7"/>
<keyword evidence="15 19" id="KW-0472">Membrane</keyword>
<reference evidence="20" key="1">
    <citation type="submission" date="2014-12" db="EMBL/GenBank/DDBJ databases">
        <authorList>
            <person name="Huang H.-H."/>
            <person name="Chen S.-C."/>
            <person name="Lai M.-C."/>
        </authorList>
    </citation>
    <scope>NUCLEOTIDE SEQUENCE</scope>
    <source>
        <strain evidence="20">K1F9705b</strain>
    </source>
</reference>
<comment type="catalytic activity">
    <reaction evidence="17 19">
        <text>5-methyl-5,6,7,8-tetrahydromethanopterin + coenzyme M + 2 Na(+)(in) = 5,6,7,8-tetrahydromethanopterin + methyl-coenzyme M + 2 Na(+)(out)</text>
        <dbReference type="Rhea" id="RHEA:53492"/>
        <dbReference type="ChEBI" id="CHEBI:29101"/>
        <dbReference type="ChEBI" id="CHEBI:58103"/>
        <dbReference type="ChEBI" id="CHEBI:58116"/>
        <dbReference type="ChEBI" id="CHEBI:58286"/>
        <dbReference type="ChEBI" id="CHEBI:58319"/>
        <dbReference type="EC" id="7.2.1.4"/>
    </reaction>
</comment>
<dbReference type="RefSeq" id="WP_211531049.1">
    <property type="nucleotide sequence ID" value="NZ_JWHL01000011.1"/>
</dbReference>
<feature type="transmembrane region" description="Helical" evidence="19">
    <location>
        <begin position="12"/>
        <end position="33"/>
    </location>
</feature>
<keyword evidence="10 19" id="KW-0808">Transferase</keyword>
<feature type="transmembrane region" description="Helical" evidence="19">
    <location>
        <begin position="97"/>
        <end position="117"/>
    </location>
</feature>
<protein>
    <recommendedName>
        <fullName evidence="6 19">Tetrahydromethanopterin S-methyltransferase subunit C</fullName>
        <ecNumber evidence="18 19">7.2.1.4</ecNumber>
    </recommendedName>
    <alternativeName>
        <fullName evidence="16 19">N5-methyltetrahydromethanopterin--coenzyme M methyltransferase subunit C</fullName>
    </alternativeName>
</protein>
<comment type="subunit">
    <text evidence="5 19">The complex is composed of 8 subunits; MtrA, MtrB, MtrC, MtrD, MtrE, MtrF, MtrG and MtrH.</text>
</comment>
<evidence type="ECO:0000256" key="13">
    <source>
        <dbReference type="ARBA" id="ARBA00022989"/>
    </source>
</evidence>
<keyword evidence="7 19" id="KW-1003">Cell membrane</keyword>
<evidence type="ECO:0000256" key="18">
    <source>
        <dbReference type="ARBA" id="ARBA00044970"/>
    </source>
</evidence>
<evidence type="ECO:0000256" key="5">
    <source>
        <dbReference type="ARBA" id="ARBA00011616"/>
    </source>
</evidence>
<accession>A0A8J7WAK7</accession>
<keyword evidence="12 19" id="KW-1278">Translocase</keyword>
<evidence type="ECO:0000256" key="6">
    <source>
        <dbReference type="ARBA" id="ARBA00015131"/>
    </source>
</evidence>
<evidence type="ECO:0000256" key="11">
    <source>
        <dbReference type="ARBA" id="ARBA00022692"/>
    </source>
</evidence>
<evidence type="ECO:0000256" key="2">
    <source>
        <dbReference type="ARBA" id="ARBA00004651"/>
    </source>
</evidence>
<evidence type="ECO:0000256" key="7">
    <source>
        <dbReference type="ARBA" id="ARBA00022475"/>
    </source>
</evidence>
<dbReference type="InterPro" id="IPR005865">
    <property type="entry name" value="THM_MeTrfase_su_C"/>
</dbReference>
<comment type="similarity">
    <text evidence="4 19">Belongs to the MtrC family.</text>
</comment>
<keyword evidence="21" id="KW-1185">Reference proteome</keyword>
<name>A0A8J7WAK7_9EURY</name>
<feature type="transmembrane region" description="Helical" evidence="19">
    <location>
        <begin position="179"/>
        <end position="200"/>
    </location>
</feature>
<organism evidence="20 21">
    <name type="scientific">Methanocalculus chunghsingensis</name>
    <dbReference type="NCBI Taxonomy" id="156457"/>
    <lineage>
        <taxon>Archaea</taxon>
        <taxon>Methanobacteriati</taxon>
        <taxon>Methanobacteriota</taxon>
        <taxon>Stenosarchaea group</taxon>
        <taxon>Methanomicrobia</taxon>
        <taxon>Methanomicrobiales</taxon>
        <taxon>Methanocalculaceae</taxon>
        <taxon>Methanocalculus</taxon>
    </lineage>
</organism>
<feature type="transmembrane region" description="Helical" evidence="19">
    <location>
        <begin position="39"/>
        <end position="58"/>
    </location>
</feature>